<evidence type="ECO:0000313" key="1">
    <source>
        <dbReference type="EMBL" id="UVC49678.1"/>
    </source>
</evidence>
<proteinExistence type="predicted"/>
<evidence type="ECO:0000313" key="2">
    <source>
        <dbReference type="Proteomes" id="UP000244811"/>
    </source>
</evidence>
<accession>A0A976XJA4</accession>
<gene>
    <name evidence="1" type="ORF">MACK_003788</name>
</gene>
<dbReference type="Proteomes" id="UP000244811">
    <property type="component" value="Chromosome 3"/>
</dbReference>
<name>A0A976XJA4_THEOR</name>
<reference evidence="1" key="1">
    <citation type="submission" date="2022-07" db="EMBL/GenBank/DDBJ databases">
        <title>Evaluation of T. orientalis genome assembly methods using nanopore sequencing and analysis of variation between genomes.</title>
        <authorList>
            <person name="Yam J."/>
            <person name="Micallef M.L."/>
            <person name="Liu M."/>
            <person name="Djordjevic S.P."/>
            <person name="Bogema D.R."/>
            <person name="Jenkins C."/>
        </authorList>
    </citation>
    <scope>NUCLEOTIDE SEQUENCE</scope>
    <source>
        <strain evidence="1">Goon Nure</strain>
    </source>
</reference>
<organism evidence="1 2">
    <name type="scientific">Theileria orientalis</name>
    <dbReference type="NCBI Taxonomy" id="68886"/>
    <lineage>
        <taxon>Eukaryota</taxon>
        <taxon>Sar</taxon>
        <taxon>Alveolata</taxon>
        <taxon>Apicomplexa</taxon>
        <taxon>Aconoidasida</taxon>
        <taxon>Piroplasmida</taxon>
        <taxon>Theileriidae</taxon>
        <taxon>Theileria</taxon>
    </lineage>
</organism>
<dbReference type="AlphaFoldDB" id="A0A976XJA4"/>
<protein>
    <submittedName>
        <fullName evidence="1">Uncharacterized protein</fullName>
    </submittedName>
</protein>
<sequence>MCKLGLILGTIVIKIYYITLVESEYKFGYSPSNEDFISKDLSSLGLNVYLEEFDFIPKEVSSISTNVEVCKDSLKKIFEDHVYGLCEHFKCDIGVIATRPYDKRVYPLSTAPDGLKVLKTENVSEEERSNCELAKLAARCSTYLKFANCIYDKYIASFKVGTSQINLSQAITNFYQRYPNNELIHKYNAAGGGGIGFLFREFLGNICSFVHNSCPNLHPQFKGATDYFWSQACVVFDTITPLGGIKTLFTNYSDDNQRIRLESTETEEFLKYNSLQTDLILSQLNIPLENPLNPSNKLTLYQESLLKIRCDIVKKLYVNMKQLSHYSDPGKYRIFSLCFQLEKDSERFEVGLLLEMTELDCESFIKNNELRALVNWLNESETNITSFWRYISENSQKVAEFICEHTYFVYTGRIKGSINLFKDEDMNLVASTLGPASVYEDGKSSALKDEYEEVKGYRRPEIFMQIYRQCCQKVDPRVAFSSIMQIIKCSGDDFGKLIEILGKVIIGSDKGMSSLSTNSLISILGYVEENKSIHLGPVIEFMELLRNKRDEDDAHGVVRSSLKDFSTNMILKLKLGAVKAVESDVSVEEWCLNLGEMACKNQHSLYNWVCGLSLKQSTPVSGPLDSFPLNDAVCIYLLLESSRAVIPKVYSLKCMGLMTFKISHVFLSNLRQESTKKLLSKMAIESAELAAKHIRAASGLAGGKVIDDLHMFPWHPVGYLSTLLNEAELELEKNRVASVFKMVLDLSIDKIKLHMLKSLVKSADNEYGRSLCIMECKNISIKWEPGEESADLQDQHTVFFKNVLNSYFELPIITTLEDSMCDSLSVLLNWIKYLLLSKSRTLFKKIVRNDYLDPLHSLYSKLNEKVYESSYSHTSHIRGIFLNKLELIKFLMEDLFVLIDRDD</sequence>
<dbReference type="EMBL" id="CP056070">
    <property type="protein sequence ID" value="UVC49678.1"/>
    <property type="molecule type" value="Genomic_DNA"/>
</dbReference>